<evidence type="ECO:0000313" key="4">
    <source>
        <dbReference type="Proteomes" id="UP000250321"/>
    </source>
</evidence>
<comment type="caution">
    <text evidence="3">The sequence shown here is derived from an EMBL/GenBank/DDBJ whole genome shotgun (WGS) entry which is preliminary data.</text>
</comment>
<evidence type="ECO:0000256" key="2">
    <source>
        <dbReference type="SAM" id="MobiDB-lite"/>
    </source>
</evidence>
<accession>A0A314UZT9</accession>
<dbReference type="EMBL" id="PJQY01002864">
    <property type="protein sequence ID" value="PQM42132.1"/>
    <property type="molecule type" value="Genomic_DNA"/>
</dbReference>
<name>A0A314UZT9_PRUYE</name>
<dbReference type="AlphaFoldDB" id="A0A314UZT9"/>
<keyword evidence="1 3" id="KW-0240">DNA-directed RNA polymerase</keyword>
<dbReference type="STRING" id="2094558.A0A314UZT9"/>
<dbReference type="OrthoDB" id="272392at2759"/>
<feature type="region of interest" description="Disordered" evidence="2">
    <location>
        <begin position="1"/>
        <end position="36"/>
    </location>
</feature>
<organism evidence="3 4">
    <name type="scientific">Prunus yedoensis var. nudiflora</name>
    <dbReference type="NCBI Taxonomy" id="2094558"/>
    <lineage>
        <taxon>Eukaryota</taxon>
        <taxon>Viridiplantae</taxon>
        <taxon>Streptophyta</taxon>
        <taxon>Embryophyta</taxon>
        <taxon>Tracheophyta</taxon>
        <taxon>Spermatophyta</taxon>
        <taxon>Magnoliopsida</taxon>
        <taxon>eudicotyledons</taxon>
        <taxon>Gunneridae</taxon>
        <taxon>Pentapetalae</taxon>
        <taxon>rosids</taxon>
        <taxon>fabids</taxon>
        <taxon>Rosales</taxon>
        <taxon>Rosaceae</taxon>
        <taxon>Amygdaloideae</taxon>
        <taxon>Amygdaleae</taxon>
        <taxon>Prunus</taxon>
    </lineage>
</organism>
<dbReference type="PANTHER" id="PTHR12949:SF0">
    <property type="entry name" value="DNA-DIRECTED RNA POLYMERASE III SUBUNIT RPC3"/>
    <property type="match status" value="1"/>
</dbReference>
<evidence type="ECO:0000313" key="3">
    <source>
        <dbReference type="EMBL" id="PQM42132.1"/>
    </source>
</evidence>
<keyword evidence="1" id="KW-0804">Transcription</keyword>
<protein>
    <recommendedName>
        <fullName evidence="1">DNA-directed RNA polymerase III subunit RPC3</fullName>
        <shortName evidence="1">RNA polymerase III subunit C3</shortName>
    </recommendedName>
</protein>
<comment type="subunit">
    <text evidence="1">Component of the RNA polymerase III (Pol III) complex consisting of 17 subunits.</text>
</comment>
<dbReference type="GO" id="GO:0003697">
    <property type="term" value="F:single-stranded DNA binding"/>
    <property type="evidence" value="ECO:0007669"/>
    <property type="project" value="UniProtKB-UniRule"/>
</dbReference>
<keyword evidence="4" id="KW-1185">Reference proteome</keyword>
<comment type="function">
    <text evidence="1">DNA-dependent RNA polymerase catalyzes the transcription of DNA into RNA using the four ribonucleoside triphosphates as substrates. Specific core component of RNA polymerase III which synthesizes small RNAs, such as 5S rRNA and tRNAs.</text>
</comment>
<sequence>MVEVPETIEQLVPAAAAPPEDSGDDAPGGKSDNLSVGEKRKHAELELDVEFGSNDEVVLWHANFEEFIRCLRHKACVENVTARLDDLKATRTAEKKVKTENSVPLLHRILYEEVINSEAGRSSTMGRVRDSLSGLCDSSPERDVDEDDNALNIVFTDTFDPCAGLKKILELAQDDEVESIVLKRYGKDA</sequence>
<evidence type="ECO:0000256" key="1">
    <source>
        <dbReference type="RuleBase" id="RU367076"/>
    </source>
</evidence>
<comment type="similarity">
    <text evidence="1">Belongs to the eukaryotic RPC3/POLR3C RNA polymerase subunit family.</text>
</comment>
<dbReference type="PANTHER" id="PTHR12949">
    <property type="entry name" value="RNA POLYMERASE III DNA DIRECTED -RELATED"/>
    <property type="match status" value="1"/>
</dbReference>
<comment type="subcellular location">
    <subcellularLocation>
        <location evidence="1">Nucleus</location>
    </subcellularLocation>
</comment>
<reference evidence="3 4" key="1">
    <citation type="submission" date="2018-02" db="EMBL/GenBank/DDBJ databases">
        <title>Draft genome of wild Prunus yedoensis var. nudiflora.</title>
        <authorList>
            <person name="Baek S."/>
            <person name="Kim J.-H."/>
            <person name="Choi K."/>
            <person name="Kim G.-B."/>
            <person name="Cho A."/>
            <person name="Jang H."/>
            <person name="Shin C.-H."/>
            <person name="Yu H.-J."/>
            <person name="Mun J.-H."/>
        </authorList>
    </citation>
    <scope>NUCLEOTIDE SEQUENCE [LARGE SCALE GENOMIC DNA]</scope>
    <source>
        <strain evidence="4">cv. Jeju island</strain>
        <tissue evidence="3">Leaf</tissue>
    </source>
</reference>
<dbReference type="Proteomes" id="UP000250321">
    <property type="component" value="Unassembled WGS sequence"/>
</dbReference>
<keyword evidence="1" id="KW-0539">Nucleus</keyword>
<dbReference type="GO" id="GO:0005666">
    <property type="term" value="C:RNA polymerase III complex"/>
    <property type="evidence" value="ECO:0007669"/>
    <property type="project" value="UniProtKB-UniRule"/>
</dbReference>
<proteinExistence type="inferred from homology"/>
<gene>
    <name evidence="3" type="ORF">Pyn_02520</name>
</gene>
<dbReference type="InterPro" id="IPR039748">
    <property type="entry name" value="RPC3"/>
</dbReference>